<dbReference type="RefSeq" id="WP_344593658.1">
    <property type="nucleotide sequence ID" value="NZ_BAAARW010000022.1"/>
</dbReference>
<accession>A0ABN3JRW3</accession>
<dbReference type="EMBL" id="BAAARW010000022">
    <property type="protein sequence ID" value="GAA2438162.1"/>
    <property type="molecule type" value="Genomic_DNA"/>
</dbReference>
<organism evidence="2 3">
    <name type="scientific">Actinomadura vinacea</name>
    <dbReference type="NCBI Taxonomy" id="115336"/>
    <lineage>
        <taxon>Bacteria</taxon>
        <taxon>Bacillati</taxon>
        <taxon>Actinomycetota</taxon>
        <taxon>Actinomycetes</taxon>
        <taxon>Streptosporangiales</taxon>
        <taxon>Thermomonosporaceae</taxon>
        <taxon>Actinomadura</taxon>
    </lineage>
</organism>
<proteinExistence type="predicted"/>
<evidence type="ECO:0000313" key="3">
    <source>
        <dbReference type="Proteomes" id="UP001501231"/>
    </source>
</evidence>
<evidence type="ECO:0000256" key="1">
    <source>
        <dbReference type="SAM" id="MobiDB-lite"/>
    </source>
</evidence>
<feature type="compositionally biased region" description="Acidic residues" evidence="1">
    <location>
        <begin position="82"/>
        <end position="91"/>
    </location>
</feature>
<name>A0ABN3JRW3_9ACTN</name>
<evidence type="ECO:0000313" key="2">
    <source>
        <dbReference type="EMBL" id="GAA2438162.1"/>
    </source>
</evidence>
<dbReference type="Proteomes" id="UP001501231">
    <property type="component" value="Unassembled WGS sequence"/>
</dbReference>
<gene>
    <name evidence="2" type="ORF">GCM10010191_61650</name>
</gene>
<reference evidence="2 3" key="1">
    <citation type="journal article" date="2019" name="Int. J. Syst. Evol. Microbiol.">
        <title>The Global Catalogue of Microorganisms (GCM) 10K type strain sequencing project: providing services to taxonomists for standard genome sequencing and annotation.</title>
        <authorList>
            <consortium name="The Broad Institute Genomics Platform"/>
            <consortium name="The Broad Institute Genome Sequencing Center for Infectious Disease"/>
            <person name="Wu L."/>
            <person name="Ma J."/>
        </authorList>
    </citation>
    <scope>NUCLEOTIDE SEQUENCE [LARGE SCALE GENOMIC DNA]</scope>
    <source>
        <strain evidence="2 3">JCM 3325</strain>
    </source>
</reference>
<protein>
    <submittedName>
        <fullName evidence="2">Uncharacterized protein</fullName>
    </submittedName>
</protein>
<feature type="region of interest" description="Disordered" evidence="1">
    <location>
        <begin position="73"/>
        <end position="93"/>
    </location>
</feature>
<sequence>MTGQISDEVTYRGKPYALTGANGTGLFDPASLGLRVRMISTACWRGYVAGYAVLDDALKLTRLELGLDDRPEVFGVRPDEPHDPEEAEDSENFLPPPRHPAYSGLDVPVPFTGGLLIGRDFDSSYYVHMGYQAGWKYEDLQELIFEDGRLVEAHDRSRTAARMREAAEGPESPDRNDREAVRAWIRRSFSLDYDPLS</sequence>
<keyword evidence="3" id="KW-1185">Reference proteome</keyword>
<comment type="caution">
    <text evidence="2">The sequence shown here is derived from an EMBL/GenBank/DDBJ whole genome shotgun (WGS) entry which is preliminary data.</text>
</comment>